<sequence>MKLDCALAMDALEEVPGVARAAEEIGFEAMWANETKHNAFVALTAAALHTTRLQLATGVAVAFARSPMLAAQSAWDLARLSGGRFILGLGTQVKAHVERRLGMPWDPPVPKLREYIQVLRAVWRAWQEGAPLRVEGTYYRINLMAPFFNPGPNPRPRIPVFIAGVNRLLCQLAGEVADGFVVHPLHSVKYLREWVLPNIAAGLARSGRTRGDVQLYAPVFIAPGDTPSEVDAAVARARARMAFYGSTPSYRPLLDVLGYGDAADRLHRLVRERRIDDLAAHLPEAVVDAVVVRGSYEEIGRTLRVRYEGLVDRVASYWPFTPAEGEGWRRLWSAFHRA</sequence>
<accession>A0A537K3A1</accession>
<reference evidence="2 3" key="1">
    <citation type="journal article" date="2019" name="Nat. Microbiol.">
        <title>Mediterranean grassland soil C-N compound turnover is dependent on rainfall and depth, and is mediated by genomically divergent microorganisms.</title>
        <authorList>
            <person name="Diamond S."/>
            <person name="Andeer P.F."/>
            <person name="Li Z."/>
            <person name="Crits-Christoph A."/>
            <person name="Burstein D."/>
            <person name="Anantharaman K."/>
            <person name="Lane K.R."/>
            <person name="Thomas B.C."/>
            <person name="Pan C."/>
            <person name="Northen T.R."/>
            <person name="Banfield J.F."/>
        </authorList>
    </citation>
    <scope>NUCLEOTIDE SEQUENCE [LARGE SCALE GENOMIC DNA]</scope>
    <source>
        <strain evidence="2">NP_3</strain>
    </source>
</reference>
<dbReference type="InterPro" id="IPR019919">
    <property type="entry name" value="Lucif-like_OxRdtase_MSMEG_2256"/>
</dbReference>
<dbReference type="NCBIfam" id="TIGR03617">
    <property type="entry name" value="F420_MSMEG_2256"/>
    <property type="match status" value="1"/>
</dbReference>
<dbReference type="EC" id="1.-.-.-" evidence="2"/>
<dbReference type="CDD" id="cd01097">
    <property type="entry name" value="Tetrahydromethanopterin_reductase"/>
    <property type="match status" value="1"/>
</dbReference>
<dbReference type="AlphaFoldDB" id="A0A537K3A1"/>
<comment type="caution">
    <text evidence="2">The sequence shown here is derived from an EMBL/GenBank/DDBJ whole genome shotgun (WGS) entry which is preliminary data.</text>
</comment>
<dbReference type="InterPro" id="IPR036661">
    <property type="entry name" value="Luciferase-like_sf"/>
</dbReference>
<dbReference type="Pfam" id="PF00296">
    <property type="entry name" value="Bac_luciferase"/>
    <property type="match status" value="1"/>
</dbReference>
<evidence type="ECO:0000313" key="3">
    <source>
        <dbReference type="Proteomes" id="UP000318509"/>
    </source>
</evidence>
<dbReference type="EMBL" id="VBAK01000114">
    <property type="protein sequence ID" value="TMI90263.1"/>
    <property type="molecule type" value="Genomic_DNA"/>
</dbReference>
<organism evidence="2 3">
    <name type="scientific">Candidatus Segetimicrobium genomatis</name>
    <dbReference type="NCBI Taxonomy" id="2569760"/>
    <lineage>
        <taxon>Bacteria</taxon>
        <taxon>Bacillati</taxon>
        <taxon>Candidatus Sysuimicrobiota</taxon>
        <taxon>Candidatus Sysuimicrobiia</taxon>
        <taxon>Candidatus Sysuimicrobiales</taxon>
        <taxon>Candidatus Segetimicrobiaceae</taxon>
        <taxon>Candidatus Segetimicrobium</taxon>
    </lineage>
</organism>
<dbReference type="Gene3D" id="3.20.20.30">
    <property type="entry name" value="Luciferase-like domain"/>
    <property type="match status" value="1"/>
</dbReference>
<evidence type="ECO:0000313" key="2">
    <source>
        <dbReference type="EMBL" id="TMI90263.1"/>
    </source>
</evidence>
<proteinExistence type="predicted"/>
<dbReference type="SUPFAM" id="SSF51679">
    <property type="entry name" value="Bacterial luciferase-like"/>
    <property type="match status" value="1"/>
</dbReference>
<dbReference type="PANTHER" id="PTHR43244:SF2">
    <property type="entry name" value="CONSERVED HYPOTHETICAL ALANINE AND PROLINE-RICH PROTEIN"/>
    <property type="match status" value="1"/>
</dbReference>
<dbReference type="InterPro" id="IPR050564">
    <property type="entry name" value="F420-G6PD/mer"/>
</dbReference>
<gene>
    <name evidence="2" type="ORF">E6H00_07525</name>
</gene>
<dbReference type="PANTHER" id="PTHR43244">
    <property type="match status" value="1"/>
</dbReference>
<evidence type="ECO:0000259" key="1">
    <source>
        <dbReference type="Pfam" id="PF00296"/>
    </source>
</evidence>
<feature type="domain" description="Luciferase-like" evidence="1">
    <location>
        <begin position="11"/>
        <end position="312"/>
    </location>
</feature>
<dbReference type="GO" id="GO:0016705">
    <property type="term" value="F:oxidoreductase activity, acting on paired donors, with incorporation or reduction of molecular oxygen"/>
    <property type="evidence" value="ECO:0007669"/>
    <property type="project" value="InterPro"/>
</dbReference>
<protein>
    <submittedName>
        <fullName evidence="2">TIGR03617 family F420-dependent LLM class oxidoreductase</fullName>
        <ecNumber evidence="2">1.-.-.-</ecNumber>
    </submittedName>
</protein>
<name>A0A537K3A1_9BACT</name>
<dbReference type="Proteomes" id="UP000318509">
    <property type="component" value="Unassembled WGS sequence"/>
</dbReference>
<keyword evidence="2" id="KW-0560">Oxidoreductase</keyword>
<dbReference type="InterPro" id="IPR011251">
    <property type="entry name" value="Luciferase-like_dom"/>
</dbReference>